<organism evidence="2 3">
    <name type="scientific">Eumeta variegata</name>
    <name type="common">Bagworm moth</name>
    <name type="synonym">Eumeta japonica</name>
    <dbReference type="NCBI Taxonomy" id="151549"/>
    <lineage>
        <taxon>Eukaryota</taxon>
        <taxon>Metazoa</taxon>
        <taxon>Ecdysozoa</taxon>
        <taxon>Arthropoda</taxon>
        <taxon>Hexapoda</taxon>
        <taxon>Insecta</taxon>
        <taxon>Pterygota</taxon>
        <taxon>Neoptera</taxon>
        <taxon>Endopterygota</taxon>
        <taxon>Lepidoptera</taxon>
        <taxon>Glossata</taxon>
        <taxon>Ditrysia</taxon>
        <taxon>Tineoidea</taxon>
        <taxon>Psychidae</taxon>
        <taxon>Oiketicinae</taxon>
        <taxon>Eumeta</taxon>
    </lineage>
</organism>
<accession>A0A4C1USJ0</accession>
<name>A0A4C1USJ0_EUMVA</name>
<gene>
    <name evidence="2" type="ORF">EVAR_83897_1</name>
</gene>
<keyword evidence="3" id="KW-1185">Reference proteome</keyword>
<dbReference type="Proteomes" id="UP000299102">
    <property type="component" value="Unassembled WGS sequence"/>
</dbReference>
<dbReference type="AlphaFoldDB" id="A0A4C1USJ0"/>
<dbReference type="EMBL" id="BGZK01000214">
    <property type="protein sequence ID" value="GBP28997.1"/>
    <property type="molecule type" value="Genomic_DNA"/>
</dbReference>
<evidence type="ECO:0000313" key="2">
    <source>
        <dbReference type="EMBL" id="GBP28997.1"/>
    </source>
</evidence>
<evidence type="ECO:0000313" key="3">
    <source>
        <dbReference type="Proteomes" id="UP000299102"/>
    </source>
</evidence>
<feature type="region of interest" description="Disordered" evidence="1">
    <location>
        <begin position="22"/>
        <end position="55"/>
    </location>
</feature>
<comment type="caution">
    <text evidence="2">The sequence shown here is derived from an EMBL/GenBank/DDBJ whole genome shotgun (WGS) entry which is preliminary data.</text>
</comment>
<sequence length="85" mass="8924">MPNAFDTQNDIELLTNNARTRREHATDAGAGDLNKTLATGSGRITSQRGDGAQEEVVTGASRIDLRGGAPGHYFHAVPASPPRAP</sequence>
<proteinExistence type="predicted"/>
<feature type="compositionally biased region" description="Polar residues" evidence="1">
    <location>
        <begin position="36"/>
        <end position="48"/>
    </location>
</feature>
<evidence type="ECO:0000256" key="1">
    <source>
        <dbReference type="SAM" id="MobiDB-lite"/>
    </source>
</evidence>
<reference evidence="2 3" key="1">
    <citation type="journal article" date="2019" name="Commun. Biol.">
        <title>The bagworm genome reveals a unique fibroin gene that provides high tensile strength.</title>
        <authorList>
            <person name="Kono N."/>
            <person name="Nakamura H."/>
            <person name="Ohtoshi R."/>
            <person name="Tomita M."/>
            <person name="Numata K."/>
            <person name="Arakawa K."/>
        </authorList>
    </citation>
    <scope>NUCLEOTIDE SEQUENCE [LARGE SCALE GENOMIC DNA]</scope>
</reference>
<protein>
    <submittedName>
        <fullName evidence="2">Uncharacterized protein</fullName>
    </submittedName>
</protein>